<keyword evidence="4" id="KW-1185">Reference proteome</keyword>
<comment type="similarity">
    <text evidence="1">Belongs to the DP1 family.</text>
</comment>
<protein>
    <recommendedName>
        <fullName evidence="1">Protein YOP1</fullName>
    </recommendedName>
</protein>
<feature type="transmembrane region" description="Helical" evidence="1">
    <location>
        <begin position="70"/>
        <end position="91"/>
    </location>
</feature>
<sequence length="371" mass="40288">MFGTVATLLSAIHDGNNGLILWDSSIPTFLFPVFASYKALKTTDPALLTPWLMYWVVLACALLFESWVGFILVWIPFYAWIRLGFLLYLILPQTQGARVLYQLHVHPFLEDNEHAIDDFISSAHERAKAAGLTYLKQAIELIKQHVLGLPPKEATPPSTPTTFSYAQSLIARFNLPSARPSYPATPPAGNSSANDFYSLLASAVTAATSASINAATGKSPQNVDLSNSGSLIPPTVSGADRVTFIAAQRERLSILLSALDKEANNLEKSDTPKRSLSQMSLDDSQEDEERPKSSMSGLSKSRSEADFEKIDAESGAEEVEAEKRMSAKRTQSGSASWMPWSWGATGKPDEGPDTPMQGTNEAQGKSTGIDT</sequence>
<evidence type="ECO:0000256" key="2">
    <source>
        <dbReference type="SAM" id="MobiDB-lite"/>
    </source>
</evidence>
<keyword evidence="3" id="KW-0675">Receptor</keyword>
<comment type="caution">
    <text evidence="1">Lacks conserved residue(s) required for the propagation of feature annotation.</text>
</comment>
<keyword evidence="1" id="KW-1133">Transmembrane helix</keyword>
<dbReference type="InterPro" id="IPR004345">
    <property type="entry name" value="TB2_DP1_HVA22"/>
</dbReference>
<name>A0ABR4PBA3_9HELO</name>
<accession>A0ABR4PBA3</accession>
<dbReference type="PANTHER" id="PTHR12300:SF177">
    <property type="entry name" value="PROTEIN YOP1"/>
    <property type="match status" value="1"/>
</dbReference>
<evidence type="ECO:0000256" key="1">
    <source>
        <dbReference type="RuleBase" id="RU362006"/>
    </source>
</evidence>
<dbReference type="Proteomes" id="UP001629113">
    <property type="component" value="Unassembled WGS sequence"/>
</dbReference>
<evidence type="ECO:0000313" key="4">
    <source>
        <dbReference type="Proteomes" id="UP001629113"/>
    </source>
</evidence>
<gene>
    <name evidence="3" type="ORF">PVAG01_07046</name>
</gene>
<evidence type="ECO:0000313" key="3">
    <source>
        <dbReference type="EMBL" id="KAL3420601.1"/>
    </source>
</evidence>
<proteinExistence type="inferred from homology"/>
<dbReference type="PANTHER" id="PTHR12300">
    <property type="entry name" value="HVA22-LIKE PROTEINS"/>
    <property type="match status" value="1"/>
</dbReference>
<feature type="transmembrane region" description="Helical" evidence="1">
    <location>
        <begin position="47"/>
        <end position="64"/>
    </location>
</feature>
<comment type="subcellular location">
    <subcellularLocation>
        <location evidence="1">Membrane</location>
        <topology evidence="1">Multi-pass membrane protein</topology>
    </subcellularLocation>
</comment>
<feature type="compositionally biased region" description="Polar residues" evidence="2">
    <location>
        <begin position="356"/>
        <end position="371"/>
    </location>
</feature>
<reference evidence="3 4" key="1">
    <citation type="submission" date="2024-06" db="EMBL/GenBank/DDBJ databases">
        <title>Complete genome of Phlyctema vagabunda strain 19-DSS-EL-015.</title>
        <authorList>
            <person name="Fiorenzani C."/>
        </authorList>
    </citation>
    <scope>NUCLEOTIDE SEQUENCE [LARGE SCALE GENOMIC DNA]</scope>
    <source>
        <strain evidence="3 4">19-DSS-EL-015</strain>
    </source>
</reference>
<feature type="region of interest" description="Disordered" evidence="2">
    <location>
        <begin position="265"/>
        <end position="371"/>
    </location>
</feature>
<organism evidence="3 4">
    <name type="scientific">Phlyctema vagabunda</name>
    <dbReference type="NCBI Taxonomy" id="108571"/>
    <lineage>
        <taxon>Eukaryota</taxon>
        <taxon>Fungi</taxon>
        <taxon>Dikarya</taxon>
        <taxon>Ascomycota</taxon>
        <taxon>Pezizomycotina</taxon>
        <taxon>Leotiomycetes</taxon>
        <taxon>Helotiales</taxon>
        <taxon>Dermateaceae</taxon>
        <taxon>Phlyctema</taxon>
    </lineage>
</organism>
<keyword evidence="1" id="KW-0472">Membrane</keyword>
<dbReference type="EMBL" id="JBFCZG010000006">
    <property type="protein sequence ID" value="KAL3420601.1"/>
    <property type="molecule type" value="Genomic_DNA"/>
</dbReference>
<keyword evidence="1" id="KW-0812">Transmembrane</keyword>
<comment type="caution">
    <text evidence="3">The sequence shown here is derived from an EMBL/GenBank/DDBJ whole genome shotgun (WGS) entry which is preliminary data.</text>
</comment>
<dbReference type="Pfam" id="PF03134">
    <property type="entry name" value="TB2_DP1_HVA22"/>
    <property type="match status" value="1"/>
</dbReference>
<feature type="compositionally biased region" description="Basic and acidic residues" evidence="2">
    <location>
        <begin position="301"/>
        <end position="312"/>
    </location>
</feature>